<proteinExistence type="predicted"/>
<sequence length="178" mass="20129">MLQFICKILELKSYDKMRGRENNVKLDGAKVCVCVALAKFNKDGSRIVYPKTYPPPENRIAMSQSIPSHPVECKPSNGSASYKDKRLTIRTKSSAKIKRGEKKVSSLAPPDVMLMRKFKKVKSCLKDWIGKSRELENAESNRLKASINSIDLATESRQLTDLEFKVRADAIHSLKEIE</sequence>
<organism evidence="1 2">
    <name type="scientific">Tagetes erecta</name>
    <name type="common">African marigold</name>
    <dbReference type="NCBI Taxonomy" id="13708"/>
    <lineage>
        <taxon>Eukaryota</taxon>
        <taxon>Viridiplantae</taxon>
        <taxon>Streptophyta</taxon>
        <taxon>Embryophyta</taxon>
        <taxon>Tracheophyta</taxon>
        <taxon>Spermatophyta</taxon>
        <taxon>Magnoliopsida</taxon>
        <taxon>eudicotyledons</taxon>
        <taxon>Gunneridae</taxon>
        <taxon>Pentapetalae</taxon>
        <taxon>asterids</taxon>
        <taxon>campanulids</taxon>
        <taxon>Asterales</taxon>
        <taxon>Asteraceae</taxon>
        <taxon>Asteroideae</taxon>
        <taxon>Heliantheae alliance</taxon>
        <taxon>Tageteae</taxon>
        <taxon>Tagetes</taxon>
    </lineage>
</organism>
<dbReference type="Proteomes" id="UP001229421">
    <property type="component" value="Unassembled WGS sequence"/>
</dbReference>
<reference evidence="1" key="1">
    <citation type="journal article" date="2023" name="bioRxiv">
        <title>Improved chromosome-level genome assembly for marigold (Tagetes erecta).</title>
        <authorList>
            <person name="Jiang F."/>
            <person name="Yuan L."/>
            <person name="Wang S."/>
            <person name="Wang H."/>
            <person name="Xu D."/>
            <person name="Wang A."/>
            <person name="Fan W."/>
        </authorList>
    </citation>
    <scope>NUCLEOTIDE SEQUENCE</scope>
    <source>
        <strain evidence="1">WSJ</strain>
        <tissue evidence="1">Leaf</tissue>
    </source>
</reference>
<gene>
    <name evidence="1" type="ORF">QVD17_30026</name>
</gene>
<name>A0AAD8K4V5_TARER</name>
<dbReference type="AlphaFoldDB" id="A0AAD8K4V5"/>
<evidence type="ECO:0000313" key="1">
    <source>
        <dbReference type="EMBL" id="KAK1414282.1"/>
    </source>
</evidence>
<protein>
    <submittedName>
        <fullName evidence="1">Uncharacterized protein</fullName>
    </submittedName>
</protein>
<dbReference type="EMBL" id="JAUHHV010000008">
    <property type="protein sequence ID" value="KAK1414282.1"/>
    <property type="molecule type" value="Genomic_DNA"/>
</dbReference>
<comment type="caution">
    <text evidence="1">The sequence shown here is derived from an EMBL/GenBank/DDBJ whole genome shotgun (WGS) entry which is preliminary data.</text>
</comment>
<accession>A0AAD8K4V5</accession>
<evidence type="ECO:0000313" key="2">
    <source>
        <dbReference type="Proteomes" id="UP001229421"/>
    </source>
</evidence>
<keyword evidence="2" id="KW-1185">Reference proteome</keyword>